<evidence type="ECO:0000313" key="3">
    <source>
        <dbReference type="EMBL" id="EID72336.1"/>
    </source>
</evidence>
<dbReference type="InterPro" id="IPR036249">
    <property type="entry name" value="Thioredoxin-like_sf"/>
</dbReference>
<keyword evidence="4" id="KW-1185">Reference proteome</keyword>
<accession>I0W7H0</accession>
<dbReference type="InterPro" id="IPR050553">
    <property type="entry name" value="Thioredoxin_ResA/DsbE_sf"/>
</dbReference>
<dbReference type="PANTHER" id="PTHR42852">
    <property type="entry name" value="THIOL:DISULFIDE INTERCHANGE PROTEIN DSBE"/>
    <property type="match status" value="1"/>
</dbReference>
<dbReference type="Pfam" id="PF00578">
    <property type="entry name" value="AhpC-TSA"/>
    <property type="match status" value="1"/>
</dbReference>
<dbReference type="Proteomes" id="UP000005938">
    <property type="component" value="Unassembled WGS sequence"/>
</dbReference>
<evidence type="ECO:0000256" key="1">
    <source>
        <dbReference type="ARBA" id="ARBA00023284"/>
    </source>
</evidence>
<dbReference type="EMBL" id="AJJU01000037">
    <property type="protein sequence ID" value="EID72336.1"/>
    <property type="molecule type" value="Genomic_DNA"/>
</dbReference>
<feature type="domain" description="Thioredoxin" evidence="2">
    <location>
        <begin position="113"/>
        <end position="257"/>
    </location>
</feature>
<name>I0W7H0_9FLAO</name>
<dbReference type="InterPro" id="IPR017937">
    <property type="entry name" value="Thioredoxin_CS"/>
</dbReference>
<dbReference type="PANTHER" id="PTHR42852:SF13">
    <property type="entry name" value="PROTEIN DIPZ"/>
    <property type="match status" value="1"/>
</dbReference>
<dbReference type="CDD" id="cd02966">
    <property type="entry name" value="TlpA_like_family"/>
    <property type="match status" value="1"/>
</dbReference>
<dbReference type="OrthoDB" id="9815205at2"/>
<dbReference type="Gene3D" id="3.40.30.10">
    <property type="entry name" value="Glutaredoxin"/>
    <property type="match status" value="1"/>
</dbReference>
<dbReference type="InterPro" id="IPR000866">
    <property type="entry name" value="AhpC/TSA"/>
</dbReference>
<reference evidence="3 4" key="1">
    <citation type="journal article" date="2012" name="J. Bacteriol.">
        <title>Genome Sequence of the Halotolerant Bacterium Imtechella halotolerans K1T.</title>
        <authorList>
            <person name="Kumar S."/>
            <person name="Vikram S."/>
            <person name="Subramanian S."/>
            <person name="Raghava G.P."/>
            <person name="Pinnaka A.K."/>
        </authorList>
    </citation>
    <scope>NUCLEOTIDE SEQUENCE [LARGE SCALE GENOMIC DNA]</scope>
    <source>
        <strain evidence="3 4">K1</strain>
    </source>
</reference>
<dbReference type="AlphaFoldDB" id="I0W7H0"/>
<dbReference type="GO" id="GO:0016209">
    <property type="term" value="F:antioxidant activity"/>
    <property type="evidence" value="ECO:0007669"/>
    <property type="project" value="InterPro"/>
</dbReference>
<comment type="caution">
    <text evidence="3">The sequence shown here is derived from an EMBL/GenBank/DDBJ whole genome shotgun (WGS) entry which is preliminary data.</text>
</comment>
<dbReference type="eggNOG" id="COG0526">
    <property type="taxonomic scope" value="Bacteria"/>
</dbReference>
<dbReference type="PROSITE" id="PS00194">
    <property type="entry name" value="THIOREDOXIN_1"/>
    <property type="match status" value="1"/>
</dbReference>
<organism evidence="3 4">
    <name type="scientific">Imtechella halotolerans K1</name>
    <dbReference type="NCBI Taxonomy" id="946077"/>
    <lineage>
        <taxon>Bacteria</taxon>
        <taxon>Pseudomonadati</taxon>
        <taxon>Bacteroidota</taxon>
        <taxon>Flavobacteriia</taxon>
        <taxon>Flavobacteriales</taxon>
        <taxon>Flavobacteriaceae</taxon>
        <taxon>Imtechella</taxon>
    </lineage>
</organism>
<dbReference type="SUPFAM" id="SSF52833">
    <property type="entry name" value="Thioredoxin-like"/>
    <property type="match status" value="1"/>
</dbReference>
<dbReference type="STRING" id="946077.W5A_12551"/>
<protein>
    <submittedName>
        <fullName evidence="3">Redoxin domain-containing protein</fullName>
    </submittedName>
</protein>
<gene>
    <name evidence="3" type="ORF">W5A_12551</name>
</gene>
<dbReference type="RefSeq" id="WP_008241213.1">
    <property type="nucleotide sequence ID" value="NZ_AJJU01000037.1"/>
</dbReference>
<sequence>MRKLFVLFFVLYGCTLFGQEKEVIKPKYVIIANNEIITEAELNKFAVDGLIKNVNNGVSQKERDQFAKKFGNKIGDKEFIIKVEILTEKEKLERANQPKKAVVKNKNENELKLNIGDPASDFTVQMIDGKNITLSHLKGKVVLVNYWATWCAPCLMEFTEIPEKILQPFKGKDFVLIPISIAESKEKVEKKMQEMKKYGVTFNVGIDPTKKIWDLYATGSIPKNFVIDKKGVVRYVSIGNPEGSVDKLAAEIKKLLAE</sequence>
<evidence type="ECO:0000259" key="2">
    <source>
        <dbReference type="PROSITE" id="PS51352"/>
    </source>
</evidence>
<dbReference type="GO" id="GO:0016491">
    <property type="term" value="F:oxidoreductase activity"/>
    <property type="evidence" value="ECO:0007669"/>
    <property type="project" value="InterPro"/>
</dbReference>
<dbReference type="InterPro" id="IPR013766">
    <property type="entry name" value="Thioredoxin_domain"/>
</dbReference>
<keyword evidence="1" id="KW-0676">Redox-active center</keyword>
<dbReference type="PROSITE" id="PS51352">
    <property type="entry name" value="THIOREDOXIN_2"/>
    <property type="match status" value="1"/>
</dbReference>
<evidence type="ECO:0000313" key="4">
    <source>
        <dbReference type="Proteomes" id="UP000005938"/>
    </source>
</evidence>
<proteinExistence type="predicted"/>